<proteinExistence type="predicted"/>
<dbReference type="EMBL" id="JALJOT010000001">
    <property type="protein sequence ID" value="KAK9918895.1"/>
    <property type="molecule type" value="Genomic_DNA"/>
</dbReference>
<gene>
    <name evidence="2" type="ORF">WJX75_007925</name>
</gene>
<organism evidence="2 3">
    <name type="scientific">Coccomyxa subellipsoidea</name>
    <dbReference type="NCBI Taxonomy" id="248742"/>
    <lineage>
        <taxon>Eukaryota</taxon>
        <taxon>Viridiplantae</taxon>
        <taxon>Chlorophyta</taxon>
        <taxon>core chlorophytes</taxon>
        <taxon>Trebouxiophyceae</taxon>
        <taxon>Trebouxiophyceae incertae sedis</taxon>
        <taxon>Coccomyxaceae</taxon>
        <taxon>Coccomyxa</taxon>
    </lineage>
</organism>
<name>A0ABR2Z5H9_9CHLO</name>
<feature type="compositionally biased region" description="Polar residues" evidence="1">
    <location>
        <begin position="107"/>
        <end position="122"/>
    </location>
</feature>
<keyword evidence="3" id="KW-1185">Reference proteome</keyword>
<feature type="compositionally biased region" description="Basic and acidic residues" evidence="1">
    <location>
        <begin position="22"/>
        <end position="32"/>
    </location>
</feature>
<sequence>MQLFLPTSSAFAGKCNLDDSADVDKRGGEHPARRSRPKRRNLEFHERGRTHTAMQRPASAGLQPFTRSIPNATLRPRQLRLICRASESNDLLNAEQRFKALELQLKRSQAKSSESTAPAASTKSDKTFEADLAARRQAAREWITPWLEARQRSQSHAVLSELRSRGELLSDEQEKAALARLLGTKPAAKEEDPGAAAPESNGSGAVSATEEQPSRFAPSETLEDGSVVYTLSLLQSVDYEAVLAP</sequence>
<evidence type="ECO:0000313" key="3">
    <source>
        <dbReference type="Proteomes" id="UP001491310"/>
    </source>
</evidence>
<comment type="caution">
    <text evidence="2">The sequence shown here is derived from an EMBL/GenBank/DDBJ whole genome shotgun (WGS) entry which is preliminary data.</text>
</comment>
<feature type="compositionally biased region" description="Basic and acidic residues" evidence="1">
    <location>
        <begin position="40"/>
        <end position="49"/>
    </location>
</feature>
<feature type="region of interest" description="Disordered" evidence="1">
    <location>
        <begin position="181"/>
        <end position="221"/>
    </location>
</feature>
<reference evidence="2 3" key="1">
    <citation type="journal article" date="2024" name="Nat. Commun.">
        <title>Phylogenomics reveals the evolutionary origins of lichenization in chlorophyte algae.</title>
        <authorList>
            <person name="Puginier C."/>
            <person name="Libourel C."/>
            <person name="Otte J."/>
            <person name="Skaloud P."/>
            <person name="Haon M."/>
            <person name="Grisel S."/>
            <person name="Petersen M."/>
            <person name="Berrin J.G."/>
            <person name="Delaux P.M."/>
            <person name="Dal Grande F."/>
            <person name="Keller J."/>
        </authorList>
    </citation>
    <scope>NUCLEOTIDE SEQUENCE [LARGE SCALE GENOMIC DNA]</scope>
    <source>
        <strain evidence="2 3">SAG 216-7</strain>
    </source>
</reference>
<protein>
    <submittedName>
        <fullName evidence="2">Uncharacterized protein</fullName>
    </submittedName>
</protein>
<feature type="region of interest" description="Disordered" evidence="1">
    <location>
        <begin position="107"/>
        <end position="126"/>
    </location>
</feature>
<feature type="compositionally biased region" description="Polar residues" evidence="1">
    <location>
        <begin position="200"/>
        <end position="211"/>
    </location>
</feature>
<evidence type="ECO:0000256" key="1">
    <source>
        <dbReference type="SAM" id="MobiDB-lite"/>
    </source>
</evidence>
<feature type="region of interest" description="Disordered" evidence="1">
    <location>
        <begin position="17"/>
        <end position="69"/>
    </location>
</feature>
<evidence type="ECO:0000313" key="2">
    <source>
        <dbReference type="EMBL" id="KAK9918895.1"/>
    </source>
</evidence>
<accession>A0ABR2Z5H9</accession>
<dbReference type="Proteomes" id="UP001491310">
    <property type="component" value="Unassembled WGS sequence"/>
</dbReference>